<feature type="compositionally biased region" description="Basic and acidic residues" evidence="1">
    <location>
        <begin position="519"/>
        <end position="528"/>
    </location>
</feature>
<feature type="region of interest" description="Disordered" evidence="1">
    <location>
        <begin position="228"/>
        <end position="286"/>
    </location>
</feature>
<gene>
    <name evidence="2" type="ORF">BJ508DRAFT_315992</name>
</gene>
<feature type="compositionally biased region" description="Pro residues" evidence="1">
    <location>
        <begin position="124"/>
        <end position="141"/>
    </location>
</feature>
<name>A0A3N4H8A2_ASCIM</name>
<protein>
    <submittedName>
        <fullName evidence="2">Uncharacterized protein</fullName>
    </submittedName>
</protein>
<reference evidence="2 3" key="1">
    <citation type="journal article" date="2018" name="Nat. Ecol. Evol.">
        <title>Pezizomycetes genomes reveal the molecular basis of ectomycorrhizal truffle lifestyle.</title>
        <authorList>
            <person name="Murat C."/>
            <person name="Payen T."/>
            <person name="Noel B."/>
            <person name="Kuo A."/>
            <person name="Morin E."/>
            <person name="Chen J."/>
            <person name="Kohler A."/>
            <person name="Krizsan K."/>
            <person name="Balestrini R."/>
            <person name="Da Silva C."/>
            <person name="Montanini B."/>
            <person name="Hainaut M."/>
            <person name="Levati E."/>
            <person name="Barry K.W."/>
            <person name="Belfiori B."/>
            <person name="Cichocki N."/>
            <person name="Clum A."/>
            <person name="Dockter R.B."/>
            <person name="Fauchery L."/>
            <person name="Guy J."/>
            <person name="Iotti M."/>
            <person name="Le Tacon F."/>
            <person name="Lindquist E.A."/>
            <person name="Lipzen A."/>
            <person name="Malagnac F."/>
            <person name="Mello A."/>
            <person name="Molinier V."/>
            <person name="Miyauchi S."/>
            <person name="Poulain J."/>
            <person name="Riccioni C."/>
            <person name="Rubini A."/>
            <person name="Sitrit Y."/>
            <person name="Splivallo R."/>
            <person name="Traeger S."/>
            <person name="Wang M."/>
            <person name="Zifcakova L."/>
            <person name="Wipf D."/>
            <person name="Zambonelli A."/>
            <person name="Paolocci F."/>
            <person name="Nowrousian M."/>
            <person name="Ottonello S."/>
            <person name="Baldrian P."/>
            <person name="Spatafora J.W."/>
            <person name="Henrissat B."/>
            <person name="Nagy L.G."/>
            <person name="Aury J.M."/>
            <person name="Wincker P."/>
            <person name="Grigoriev I.V."/>
            <person name="Bonfante P."/>
            <person name="Martin F.M."/>
        </authorList>
    </citation>
    <scope>NUCLEOTIDE SEQUENCE [LARGE SCALE GENOMIC DNA]</scope>
    <source>
        <strain evidence="2 3">RN42</strain>
    </source>
</reference>
<feature type="compositionally biased region" description="Polar residues" evidence="1">
    <location>
        <begin position="264"/>
        <end position="279"/>
    </location>
</feature>
<proteinExistence type="predicted"/>
<organism evidence="2 3">
    <name type="scientific">Ascobolus immersus RN42</name>
    <dbReference type="NCBI Taxonomy" id="1160509"/>
    <lineage>
        <taxon>Eukaryota</taxon>
        <taxon>Fungi</taxon>
        <taxon>Dikarya</taxon>
        <taxon>Ascomycota</taxon>
        <taxon>Pezizomycotina</taxon>
        <taxon>Pezizomycetes</taxon>
        <taxon>Pezizales</taxon>
        <taxon>Ascobolaceae</taxon>
        <taxon>Ascobolus</taxon>
    </lineage>
</organism>
<feature type="compositionally biased region" description="Polar residues" evidence="1">
    <location>
        <begin position="443"/>
        <end position="453"/>
    </location>
</feature>
<evidence type="ECO:0000256" key="1">
    <source>
        <dbReference type="SAM" id="MobiDB-lite"/>
    </source>
</evidence>
<feature type="region of interest" description="Disordered" evidence="1">
    <location>
        <begin position="1"/>
        <end position="33"/>
    </location>
</feature>
<feature type="compositionally biased region" description="Low complexity" evidence="1">
    <location>
        <begin position="194"/>
        <end position="210"/>
    </location>
</feature>
<evidence type="ECO:0000313" key="3">
    <source>
        <dbReference type="Proteomes" id="UP000275078"/>
    </source>
</evidence>
<evidence type="ECO:0000313" key="2">
    <source>
        <dbReference type="EMBL" id="RPA71009.1"/>
    </source>
</evidence>
<feature type="region of interest" description="Disordered" evidence="1">
    <location>
        <begin position="176"/>
        <end position="210"/>
    </location>
</feature>
<keyword evidence="3" id="KW-1185">Reference proteome</keyword>
<sequence length="569" mass="62487">MDPSETDPAAPTPAGGSDNDSRPPVKPKLLLEQGPSAVIINQSSPLSKWDCKPSPSSAVPSTTLNDRVIQWIEDQPNARTPRQVGLRLQVQTTGRRRRGLPLPITAPRPAKPDPRALAVRRRPGPVPVPQFGPYPPSPPIMASPASDLTSHDPTEEELRRIGTTLSTSIWLDTARRTSDVSGPMKPEFDTARQPSSPLSSPPSSLDLSNSPTMKASISVAQAVDGIRTATVDGEDKDRTSEGVKREGTPSLPDLFRSSPPPTVHNLQETSLHASSTPDTRYSPPPPAEVIRDAIKIVAAQNLIPALYVLRVQRVRDAANPRSWRYYEDLLPTDEAGGWEYNAQDWEHLLLRFGSSYSEWYKSVVITDGTSVVTTEPVVTTGSPVVTTGRPTPVVATEASSSRYMSPHRMFEDELEELSMIFYPSHHLKAELPGDSSHFPGHFPNSSCRSTPLQTQPPPAPRKIANAQPTPWTRLIDRFGGVMDGVVEPLARRLFSPSKYDPPSRASSTPPEESPPMQDTRTRERRLDDLFGTTPRDSNESDWSRPDPLVKGFFYFYLLLPLFPVVPGNG</sequence>
<feature type="region of interest" description="Disordered" evidence="1">
    <location>
        <begin position="92"/>
        <end position="158"/>
    </location>
</feature>
<feature type="region of interest" description="Disordered" evidence="1">
    <location>
        <begin position="493"/>
        <end position="542"/>
    </location>
</feature>
<dbReference type="EMBL" id="ML119988">
    <property type="protein sequence ID" value="RPA71009.1"/>
    <property type="molecule type" value="Genomic_DNA"/>
</dbReference>
<dbReference type="AlphaFoldDB" id="A0A3N4H8A2"/>
<feature type="compositionally biased region" description="Basic and acidic residues" evidence="1">
    <location>
        <begin position="233"/>
        <end position="247"/>
    </location>
</feature>
<dbReference type="Proteomes" id="UP000275078">
    <property type="component" value="Unassembled WGS sequence"/>
</dbReference>
<feature type="region of interest" description="Disordered" evidence="1">
    <location>
        <begin position="432"/>
        <end position="467"/>
    </location>
</feature>
<accession>A0A3N4H8A2</accession>
<feature type="compositionally biased region" description="Basic and acidic residues" evidence="1">
    <location>
        <begin position="149"/>
        <end position="158"/>
    </location>
</feature>